<dbReference type="PANTHER" id="PTHR45695:SF15">
    <property type="entry name" value="OPSIN RH2"/>
    <property type="match status" value="1"/>
</dbReference>
<evidence type="ECO:0000313" key="12">
    <source>
        <dbReference type="EMBL" id="KAG7301077.1"/>
    </source>
</evidence>
<dbReference type="PROSITE" id="PS00237">
    <property type="entry name" value="G_PROTEIN_RECEP_F1_1"/>
    <property type="match status" value="1"/>
</dbReference>
<evidence type="ECO:0000256" key="9">
    <source>
        <dbReference type="RuleBase" id="RU000688"/>
    </source>
</evidence>
<keyword evidence="3 9" id="KW-0812">Transmembrane</keyword>
<comment type="similarity">
    <text evidence="2 9">Belongs to the G-protein coupled receptor 1 family.</text>
</comment>
<dbReference type="InterPro" id="IPR000276">
    <property type="entry name" value="GPCR_Rhodpsn"/>
</dbReference>
<evidence type="ECO:0000259" key="11">
    <source>
        <dbReference type="PROSITE" id="PS50262"/>
    </source>
</evidence>
<feature type="transmembrane region" description="Helical" evidence="10">
    <location>
        <begin position="284"/>
        <end position="312"/>
    </location>
</feature>
<reference evidence="12 13" key="1">
    <citation type="submission" date="2021-06" db="EMBL/GenBank/DDBJ databases">
        <title>A haploid diamondback moth (Plutella xylostella L.) genome assembly resolves 31 chromosomes and identifies a diamide resistance mutation.</title>
        <authorList>
            <person name="Ward C.M."/>
            <person name="Perry K.D."/>
            <person name="Baker G."/>
            <person name="Powis K."/>
            <person name="Heckel D.G."/>
            <person name="Baxter S.W."/>
        </authorList>
    </citation>
    <scope>NUCLEOTIDE SEQUENCE [LARGE SCALE GENOMIC DNA]</scope>
    <source>
        <strain evidence="12 13">LV</strain>
        <tissue evidence="12">Single pupa</tissue>
    </source>
</reference>
<comment type="subcellular location">
    <subcellularLocation>
        <location evidence="1">Membrane</location>
        <topology evidence="1">Multi-pass membrane protein</topology>
    </subcellularLocation>
</comment>
<comment type="caution">
    <text evidence="12">The sequence shown here is derived from an EMBL/GenBank/DDBJ whole genome shotgun (WGS) entry which is preliminary data.</text>
</comment>
<feature type="transmembrane region" description="Helical" evidence="10">
    <location>
        <begin position="241"/>
        <end position="263"/>
    </location>
</feature>
<feature type="transmembrane region" description="Helical" evidence="10">
    <location>
        <begin position="460"/>
        <end position="483"/>
    </location>
</feature>
<evidence type="ECO:0000313" key="13">
    <source>
        <dbReference type="Proteomes" id="UP000823941"/>
    </source>
</evidence>
<dbReference type="PRINTS" id="PR01064">
    <property type="entry name" value="OREXINR"/>
</dbReference>
<keyword evidence="5 9" id="KW-0297">G-protein coupled receptor</keyword>
<evidence type="ECO:0000256" key="4">
    <source>
        <dbReference type="ARBA" id="ARBA00022989"/>
    </source>
</evidence>
<feature type="transmembrane region" description="Helical" evidence="10">
    <location>
        <begin position="69"/>
        <end position="94"/>
    </location>
</feature>
<dbReference type="InterPro" id="IPR017452">
    <property type="entry name" value="GPCR_Rhodpsn_7TM"/>
</dbReference>
<sequence>MKSDKIVELKINRTDTIEYERLVANGTETYDFLNFTEEPCVGEPEYCNMTREEYLEMLDDYIFPQPYEWVLIGTHAVVFFIGLVGNALVCIAVYRNHAMRTVTNYFIVNLAVADFMVILICLPPTVLWDVTETWFFGTAMCRIVLYFQSVAVTVSVLTLTFISVDRWYAICFPLKFKSTTGRAKTAILIIWLLSLLFNVPEFVVLQVQRKMALRFDVQYFMQCTSTWSHDSDLKWHIIKGLFLYTFPLLLMTIAYCQIVRVLWRSDNIPGHTESHKLCTGTNNCEYFFFLFFIVFFFFICIIDIIILVIIVITINCDFFFFIIIIIIIIINIAYCQIVRVLWRSDNIPGHTESHKLCTGTNNCEYNFSSFIWFFFFFIINISTESHKLCTSTDNWLAASRRTVPSIHANASTEGQLRSRRKAAKMLVAVVAMFAVCYFPVHLLSVLRFAYDVRQSEVMTAISLISHVMCYANSAVNPLIYNFMSGKFRREFHRSYFRCLCCCYSADAPDRNGTCFAPIGSSRAGTTRTIVRRNDSCASYRLTHLSPSNHNSINRDYFRNTNTSFIDPMNGPQRQKIRDDAISEPTARFSLTTDVGKD</sequence>
<feature type="transmembrane region" description="Helical" evidence="10">
    <location>
        <begin position="106"/>
        <end position="128"/>
    </location>
</feature>
<evidence type="ECO:0000256" key="2">
    <source>
        <dbReference type="ARBA" id="ARBA00010663"/>
    </source>
</evidence>
<dbReference type="PROSITE" id="PS50262">
    <property type="entry name" value="G_PROTEIN_RECEP_F1_2"/>
    <property type="match status" value="1"/>
</dbReference>
<feature type="transmembrane region" description="Helical" evidence="10">
    <location>
        <begin position="143"/>
        <end position="164"/>
    </location>
</feature>
<dbReference type="InterPro" id="IPR000204">
    <property type="entry name" value="Orexin_rcpt"/>
</dbReference>
<proteinExistence type="inferred from homology"/>
<dbReference type="PANTHER" id="PTHR45695">
    <property type="entry name" value="LEUCOKININ RECEPTOR-RELATED"/>
    <property type="match status" value="1"/>
</dbReference>
<evidence type="ECO:0000256" key="6">
    <source>
        <dbReference type="ARBA" id="ARBA00023136"/>
    </source>
</evidence>
<evidence type="ECO:0000256" key="5">
    <source>
        <dbReference type="ARBA" id="ARBA00023040"/>
    </source>
</evidence>
<dbReference type="Gene3D" id="1.20.1070.10">
    <property type="entry name" value="Rhodopsin 7-helix transmembrane proteins"/>
    <property type="match status" value="2"/>
</dbReference>
<gene>
    <name evidence="12" type="ORF">JYU34_015467</name>
</gene>
<keyword evidence="7 9" id="KW-0675">Receptor</keyword>
<evidence type="ECO:0000256" key="8">
    <source>
        <dbReference type="ARBA" id="ARBA00023224"/>
    </source>
</evidence>
<dbReference type="Pfam" id="PF00001">
    <property type="entry name" value="7tm_1"/>
    <property type="match status" value="2"/>
</dbReference>
<keyword evidence="4 10" id="KW-1133">Transmembrane helix</keyword>
<feature type="transmembrane region" description="Helical" evidence="10">
    <location>
        <begin position="318"/>
        <end position="342"/>
    </location>
</feature>
<keyword evidence="8 9" id="KW-0807">Transducer</keyword>
<dbReference type="PRINTS" id="PR00237">
    <property type="entry name" value="GPCRRHODOPSN"/>
</dbReference>
<organism evidence="12 13">
    <name type="scientific">Plutella xylostella</name>
    <name type="common">Diamondback moth</name>
    <name type="synonym">Plutella maculipennis</name>
    <dbReference type="NCBI Taxonomy" id="51655"/>
    <lineage>
        <taxon>Eukaryota</taxon>
        <taxon>Metazoa</taxon>
        <taxon>Ecdysozoa</taxon>
        <taxon>Arthropoda</taxon>
        <taxon>Hexapoda</taxon>
        <taxon>Insecta</taxon>
        <taxon>Pterygota</taxon>
        <taxon>Neoptera</taxon>
        <taxon>Endopterygota</taxon>
        <taxon>Lepidoptera</taxon>
        <taxon>Glossata</taxon>
        <taxon>Ditrysia</taxon>
        <taxon>Yponomeutoidea</taxon>
        <taxon>Plutellidae</taxon>
        <taxon>Plutella</taxon>
    </lineage>
</organism>
<dbReference type="EMBL" id="JAHIBW010000020">
    <property type="protein sequence ID" value="KAG7301077.1"/>
    <property type="molecule type" value="Genomic_DNA"/>
</dbReference>
<keyword evidence="13" id="KW-1185">Reference proteome</keyword>
<feature type="domain" description="G-protein coupled receptors family 1 profile" evidence="11">
    <location>
        <begin position="85"/>
        <end position="480"/>
    </location>
</feature>
<dbReference type="SUPFAM" id="SSF81321">
    <property type="entry name" value="Family A G protein-coupled receptor-like"/>
    <property type="match status" value="2"/>
</dbReference>
<evidence type="ECO:0000256" key="3">
    <source>
        <dbReference type="ARBA" id="ARBA00022692"/>
    </source>
</evidence>
<protein>
    <recommendedName>
        <fullName evidence="11">G-protein coupled receptors family 1 profile domain-containing protein</fullName>
    </recommendedName>
</protein>
<evidence type="ECO:0000256" key="1">
    <source>
        <dbReference type="ARBA" id="ARBA00004141"/>
    </source>
</evidence>
<feature type="transmembrane region" description="Helical" evidence="10">
    <location>
        <begin position="185"/>
        <end position="205"/>
    </location>
</feature>
<dbReference type="Proteomes" id="UP000823941">
    <property type="component" value="Chromosome 20"/>
</dbReference>
<evidence type="ECO:0000256" key="10">
    <source>
        <dbReference type="SAM" id="Phobius"/>
    </source>
</evidence>
<accession>A0ABQ7Q773</accession>
<evidence type="ECO:0000256" key="7">
    <source>
        <dbReference type="ARBA" id="ARBA00023170"/>
    </source>
</evidence>
<name>A0ABQ7Q773_PLUXY</name>
<feature type="transmembrane region" description="Helical" evidence="10">
    <location>
        <begin position="425"/>
        <end position="448"/>
    </location>
</feature>
<keyword evidence="6 10" id="KW-0472">Membrane</keyword>